<dbReference type="Proteomes" id="UP000198287">
    <property type="component" value="Unassembled WGS sequence"/>
</dbReference>
<dbReference type="InterPro" id="IPR033906">
    <property type="entry name" value="Lipase_N"/>
</dbReference>
<dbReference type="OrthoDB" id="199913at2759"/>
<evidence type="ECO:0000256" key="4">
    <source>
        <dbReference type="RuleBase" id="RU004262"/>
    </source>
</evidence>
<evidence type="ECO:0000256" key="3">
    <source>
        <dbReference type="ARBA" id="ARBA00022525"/>
    </source>
</evidence>
<feature type="chain" id="PRO_5012895166" evidence="5">
    <location>
        <begin position="23"/>
        <end position="374"/>
    </location>
</feature>
<evidence type="ECO:0000256" key="2">
    <source>
        <dbReference type="ARBA" id="ARBA00010701"/>
    </source>
</evidence>
<dbReference type="CDD" id="cd00707">
    <property type="entry name" value="Pancreat_lipase_like"/>
    <property type="match status" value="1"/>
</dbReference>
<dbReference type="GO" id="GO:0016042">
    <property type="term" value="P:lipid catabolic process"/>
    <property type="evidence" value="ECO:0007669"/>
    <property type="project" value="TreeGrafter"/>
</dbReference>
<name>A0A226F272_FOLCA</name>
<feature type="domain" description="Lipase" evidence="6">
    <location>
        <begin position="73"/>
        <end position="313"/>
    </location>
</feature>
<dbReference type="InterPro" id="IPR029058">
    <property type="entry name" value="AB_hydrolase_fold"/>
</dbReference>
<dbReference type="GO" id="GO:0016298">
    <property type="term" value="F:lipase activity"/>
    <property type="evidence" value="ECO:0007669"/>
    <property type="project" value="InterPro"/>
</dbReference>
<feature type="signal peptide" evidence="5">
    <location>
        <begin position="1"/>
        <end position="22"/>
    </location>
</feature>
<keyword evidence="3" id="KW-0964">Secreted</keyword>
<proteinExistence type="inferred from homology"/>
<dbReference type="SUPFAM" id="SSF53474">
    <property type="entry name" value="alpha/beta-Hydrolases"/>
    <property type="match status" value="1"/>
</dbReference>
<sequence length="374" mass="41615">MVPKSQVLTVICILCRLARLKAHENQKSSRLTVSNLNKGQNINNFSNPDAVRSLEKVVDSNTQFSTNGTICTKESSDHVHFYLYTADNPLKGFEILVGDTDKLNESLFRIQAPIKILIHGFGSGCNHIYPKKLKDAYLETNTELNVILVDWSLLAEPPLYEQAVKNTGVVAVKTANLALFLISENATTIDKVHIIGHSLGAHVSGIVGQKLEEKLGQKPSRITGLDPAKPLYNFSRLDRRLDKSDADFVDVIHTSVLGLFRTVGTVDFYPNDGINQPGCFPFDLACSHSRAHEFFTDSVYESKKYKACKCFRKLGSKISLSFLNNCHCDESDEKTFVFMGDAVSTSARGIFYLATDDRQQQDTETLQTVVNQNV</sequence>
<dbReference type="GO" id="GO:0005615">
    <property type="term" value="C:extracellular space"/>
    <property type="evidence" value="ECO:0007669"/>
    <property type="project" value="TreeGrafter"/>
</dbReference>
<accession>A0A226F272</accession>
<evidence type="ECO:0000256" key="1">
    <source>
        <dbReference type="ARBA" id="ARBA00004613"/>
    </source>
</evidence>
<comment type="similarity">
    <text evidence="2 4">Belongs to the AB hydrolase superfamily. Lipase family.</text>
</comment>
<protein>
    <submittedName>
        <fullName evidence="7">Endothelial lipase</fullName>
    </submittedName>
</protein>
<keyword evidence="8" id="KW-1185">Reference proteome</keyword>
<dbReference type="EMBL" id="LNIX01000001">
    <property type="protein sequence ID" value="OXA63537.1"/>
    <property type="molecule type" value="Genomic_DNA"/>
</dbReference>
<dbReference type="PANTHER" id="PTHR11610">
    <property type="entry name" value="LIPASE"/>
    <property type="match status" value="1"/>
</dbReference>
<dbReference type="Gene3D" id="3.40.50.1820">
    <property type="entry name" value="alpha/beta hydrolase"/>
    <property type="match status" value="1"/>
</dbReference>
<comment type="subcellular location">
    <subcellularLocation>
        <location evidence="1">Secreted</location>
    </subcellularLocation>
</comment>
<dbReference type="InterPro" id="IPR013818">
    <property type="entry name" value="Lipase"/>
</dbReference>
<dbReference type="GO" id="GO:0017171">
    <property type="term" value="F:serine hydrolase activity"/>
    <property type="evidence" value="ECO:0007669"/>
    <property type="project" value="TreeGrafter"/>
</dbReference>
<evidence type="ECO:0000313" key="7">
    <source>
        <dbReference type="EMBL" id="OXA63537.1"/>
    </source>
</evidence>
<gene>
    <name evidence="7" type="ORF">Fcan01_02763</name>
</gene>
<evidence type="ECO:0000259" key="6">
    <source>
        <dbReference type="Pfam" id="PF00151"/>
    </source>
</evidence>
<evidence type="ECO:0000313" key="8">
    <source>
        <dbReference type="Proteomes" id="UP000198287"/>
    </source>
</evidence>
<organism evidence="7 8">
    <name type="scientific">Folsomia candida</name>
    <name type="common">Springtail</name>
    <dbReference type="NCBI Taxonomy" id="158441"/>
    <lineage>
        <taxon>Eukaryota</taxon>
        <taxon>Metazoa</taxon>
        <taxon>Ecdysozoa</taxon>
        <taxon>Arthropoda</taxon>
        <taxon>Hexapoda</taxon>
        <taxon>Collembola</taxon>
        <taxon>Entomobryomorpha</taxon>
        <taxon>Isotomoidea</taxon>
        <taxon>Isotomidae</taxon>
        <taxon>Proisotominae</taxon>
        <taxon>Folsomia</taxon>
    </lineage>
</organism>
<evidence type="ECO:0000256" key="5">
    <source>
        <dbReference type="SAM" id="SignalP"/>
    </source>
</evidence>
<dbReference type="Pfam" id="PF00151">
    <property type="entry name" value="Lipase"/>
    <property type="match status" value="1"/>
</dbReference>
<dbReference type="PRINTS" id="PR00821">
    <property type="entry name" value="TAGLIPASE"/>
</dbReference>
<comment type="caution">
    <text evidence="7">The sequence shown here is derived from an EMBL/GenBank/DDBJ whole genome shotgun (WGS) entry which is preliminary data.</text>
</comment>
<dbReference type="PANTHER" id="PTHR11610:SF173">
    <property type="entry name" value="LIPASE DOMAIN-CONTAINING PROTEIN-RELATED"/>
    <property type="match status" value="1"/>
</dbReference>
<keyword evidence="5" id="KW-0732">Signal</keyword>
<reference evidence="7 8" key="1">
    <citation type="submission" date="2015-12" db="EMBL/GenBank/DDBJ databases">
        <title>The genome of Folsomia candida.</title>
        <authorList>
            <person name="Faddeeva A."/>
            <person name="Derks M.F."/>
            <person name="Anvar Y."/>
            <person name="Smit S."/>
            <person name="Van Straalen N."/>
            <person name="Roelofs D."/>
        </authorList>
    </citation>
    <scope>NUCLEOTIDE SEQUENCE [LARGE SCALE GENOMIC DNA]</scope>
    <source>
        <strain evidence="7 8">VU population</strain>
        <tissue evidence="7">Whole body</tissue>
    </source>
</reference>
<dbReference type="OMA" id="EIGICTH"/>
<dbReference type="InterPro" id="IPR000734">
    <property type="entry name" value="TAG_lipase"/>
</dbReference>
<dbReference type="AlphaFoldDB" id="A0A226F272"/>